<dbReference type="Proteomes" id="UP000283512">
    <property type="component" value="Unassembled WGS sequence"/>
</dbReference>
<dbReference type="EMBL" id="QSJD01000024">
    <property type="protein sequence ID" value="RHD46250.1"/>
    <property type="molecule type" value="Genomic_DNA"/>
</dbReference>
<protein>
    <submittedName>
        <fullName evidence="1">Uncharacterized protein</fullName>
    </submittedName>
</protein>
<evidence type="ECO:0000313" key="3">
    <source>
        <dbReference type="EMBL" id="RHD46250.1"/>
    </source>
</evidence>
<dbReference type="STRING" id="47678.ERS852494_01981"/>
<evidence type="ECO:0000313" key="8">
    <source>
        <dbReference type="Proteomes" id="UP000283512"/>
    </source>
</evidence>
<dbReference type="EMBL" id="CZBL01000003">
    <property type="protein sequence ID" value="CUP77376.1"/>
    <property type="molecule type" value="Genomic_DNA"/>
</dbReference>
<gene>
    <name evidence="4" type="ORF">DW190_13100</name>
    <name evidence="3" type="ORF">DW794_14625</name>
    <name evidence="1" type="ORF">ERS852494_01981</name>
    <name evidence="2" type="ORF">ERS852558_00937</name>
    <name evidence="5" type="ORF">NXW23_19635</name>
</gene>
<sequence length="139" mass="15737">MRVYIQVKQLGKRKCCIEKLPVDFSVPPTNVQELIASIVSWQVSEYNDRMQQSEVLQYLTREEVEDKAASGKVGFEVNYNGRPAAETEAIVNALQSYEDGIFRIFIDDTEAGGLSSPVVLKEETTLTFIRLTMLSGRLW</sequence>
<evidence type="ECO:0000313" key="2">
    <source>
        <dbReference type="EMBL" id="CUP77376.1"/>
    </source>
</evidence>
<name>A0A174MAI1_9BACE</name>
<organism evidence="1 6">
    <name type="scientific">Bacteroides caccae</name>
    <dbReference type="NCBI Taxonomy" id="47678"/>
    <lineage>
        <taxon>Bacteria</taxon>
        <taxon>Pseudomonadati</taxon>
        <taxon>Bacteroidota</taxon>
        <taxon>Bacteroidia</taxon>
        <taxon>Bacteroidales</taxon>
        <taxon>Bacteroidaceae</taxon>
        <taxon>Bacteroides</taxon>
    </lineage>
</organism>
<reference evidence="5" key="3">
    <citation type="submission" date="2022-08" db="EMBL/GenBank/DDBJ databases">
        <title>Genome Sequencing of Bacteroides fragilis Group Isolates with Nanopore Technology.</title>
        <authorList>
            <person name="Tisza M.J."/>
            <person name="Smith D."/>
            <person name="Dekker J.P."/>
        </authorList>
    </citation>
    <scope>NUCLEOTIDE SEQUENCE</scope>
    <source>
        <strain evidence="5">BFG-474</strain>
    </source>
</reference>
<dbReference type="Proteomes" id="UP000284689">
    <property type="component" value="Unassembled WGS sequence"/>
</dbReference>
<dbReference type="EMBL" id="CP103166">
    <property type="protein sequence ID" value="UVQ96487.1"/>
    <property type="molecule type" value="Genomic_DNA"/>
</dbReference>
<proteinExistence type="predicted"/>
<evidence type="ECO:0000313" key="6">
    <source>
        <dbReference type="Proteomes" id="UP000095657"/>
    </source>
</evidence>
<dbReference type="AlphaFoldDB" id="A0A174MAI1"/>
<dbReference type="Proteomes" id="UP001060260">
    <property type="component" value="Chromosome"/>
</dbReference>
<dbReference type="Proteomes" id="UP000095657">
    <property type="component" value="Unassembled WGS sequence"/>
</dbReference>
<accession>A0A174MAI1</accession>
<evidence type="ECO:0000313" key="7">
    <source>
        <dbReference type="Proteomes" id="UP000095725"/>
    </source>
</evidence>
<dbReference type="EMBL" id="CZAI01000004">
    <property type="protein sequence ID" value="CUP32256.1"/>
    <property type="molecule type" value="Genomic_DNA"/>
</dbReference>
<evidence type="ECO:0000313" key="1">
    <source>
        <dbReference type="EMBL" id="CUP32256.1"/>
    </source>
</evidence>
<reference evidence="6 7" key="1">
    <citation type="submission" date="2015-09" db="EMBL/GenBank/DDBJ databases">
        <authorList>
            <consortium name="Pathogen Informatics"/>
        </authorList>
    </citation>
    <scope>NUCLEOTIDE SEQUENCE [LARGE SCALE GENOMIC DNA]</scope>
    <source>
        <strain evidence="1 6">2789STDY5834880</strain>
        <strain evidence="2 7">2789STDY5834946</strain>
    </source>
</reference>
<evidence type="ECO:0000313" key="9">
    <source>
        <dbReference type="Proteomes" id="UP000284689"/>
    </source>
</evidence>
<evidence type="ECO:0000313" key="5">
    <source>
        <dbReference type="EMBL" id="UVQ96487.1"/>
    </source>
</evidence>
<dbReference type="EMBL" id="QRKD01000012">
    <property type="protein sequence ID" value="RHH88846.1"/>
    <property type="molecule type" value="Genomic_DNA"/>
</dbReference>
<evidence type="ECO:0000313" key="4">
    <source>
        <dbReference type="EMBL" id="RHH88846.1"/>
    </source>
</evidence>
<dbReference type="RefSeq" id="WP_055171613.1">
    <property type="nucleotide sequence ID" value="NZ_CAXSLD010000014.1"/>
</dbReference>
<dbReference type="Proteomes" id="UP000095725">
    <property type="component" value="Unassembled WGS sequence"/>
</dbReference>
<reference evidence="8 9" key="2">
    <citation type="submission" date="2018-08" db="EMBL/GenBank/DDBJ databases">
        <title>A genome reference for cultivated species of the human gut microbiota.</title>
        <authorList>
            <person name="Zou Y."/>
            <person name="Xue W."/>
            <person name="Luo G."/>
        </authorList>
    </citation>
    <scope>NUCLEOTIDE SEQUENCE [LARGE SCALE GENOMIC DNA]</scope>
    <source>
        <strain evidence="4 8">AM16-49B</strain>
        <strain evidence="3 9">AM31-16AC</strain>
    </source>
</reference>